<dbReference type="Proteomes" id="UP000478052">
    <property type="component" value="Unassembled WGS sequence"/>
</dbReference>
<dbReference type="AlphaFoldDB" id="A0A6G0ZIK8"/>
<proteinExistence type="predicted"/>
<protein>
    <submittedName>
        <fullName evidence="2">Uncharacterized protein</fullName>
    </submittedName>
</protein>
<sequence>MRSIREGALCAGRLVRDVPVRSVRFPCNGHGGGVPTGPHPFARLVVGIFCMRHVKPSPSSRGAAASAGRRGEGGGGGVLRRVTTETTKAERAIGLRCGRGRGERAPWKGVRDRKPKPKPSGEKLTSSPPPSSQVHRPSYIYIYIHARTYE</sequence>
<evidence type="ECO:0000256" key="1">
    <source>
        <dbReference type="SAM" id="MobiDB-lite"/>
    </source>
</evidence>
<feature type="compositionally biased region" description="Basic and acidic residues" evidence="1">
    <location>
        <begin position="100"/>
        <end position="112"/>
    </location>
</feature>
<feature type="compositionally biased region" description="Low complexity" evidence="1">
    <location>
        <begin position="59"/>
        <end position="68"/>
    </location>
</feature>
<gene>
    <name evidence="2" type="ORF">FWK35_00022987</name>
</gene>
<keyword evidence="3" id="KW-1185">Reference proteome</keyword>
<reference evidence="2 3" key="1">
    <citation type="submission" date="2019-08" db="EMBL/GenBank/DDBJ databases">
        <title>Whole genome of Aphis craccivora.</title>
        <authorList>
            <person name="Voronova N.V."/>
            <person name="Shulinski R.S."/>
            <person name="Bandarenka Y.V."/>
            <person name="Zhorov D.G."/>
            <person name="Warner D."/>
        </authorList>
    </citation>
    <scope>NUCLEOTIDE SEQUENCE [LARGE SCALE GENOMIC DNA]</scope>
    <source>
        <strain evidence="2">180601</strain>
        <tissue evidence="2">Whole Body</tissue>
    </source>
</reference>
<evidence type="ECO:0000313" key="2">
    <source>
        <dbReference type="EMBL" id="KAF0771062.1"/>
    </source>
</evidence>
<name>A0A6G0ZIK8_APHCR</name>
<organism evidence="2 3">
    <name type="scientific">Aphis craccivora</name>
    <name type="common">Cowpea aphid</name>
    <dbReference type="NCBI Taxonomy" id="307492"/>
    <lineage>
        <taxon>Eukaryota</taxon>
        <taxon>Metazoa</taxon>
        <taxon>Ecdysozoa</taxon>
        <taxon>Arthropoda</taxon>
        <taxon>Hexapoda</taxon>
        <taxon>Insecta</taxon>
        <taxon>Pterygota</taxon>
        <taxon>Neoptera</taxon>
        <taxon>Paraneoptera</taxon>
        <taxon>Hemiptera</taxon>
        <taxon>Sternorrhyncha</taxon>
        <taxon>Aphidomorpha</taxon>
        <taxon>Aphidoidea</taxon>
        <taxon>Aphididae</taxon>
        <taxon>Aphidini</taxon>
        <taxon>Aphis</taxon>
        <taxon>Aphis</taxon>
    </lineage>
</organism>
<accession>A0A6G0ZIK8</accession>
<comment type="caution">
    <text evidence="2">The sequence shown here is derived from an EMBL/GenBank/DDBJ whole genome shotgun (WGS) entry which is preliminary data.</text>
</comment>
<evidence type="ECO:0000313" key="3">
    <source>
        <dbReference type="Proteomes" id="UP000478052"/>
    </source>
</evidence>
<dbReference type="EMBL" id="VUJU01000344">
    <property type="protein sequence ID" value="KAF0771062.1"/>
    <property type="molecule type" value="Genomic_DNA"/>
</dbReference>
<feature type="region of interest" description="Disordered" evidence="1">
    <location>
        <begin position="56"/>
        <end position="136"/>
    </location>
</feature>